<keyword evidence="2" id="KW-1185">Reference proteome</keyword>
<protein>
    <submittedName>
        <fullName evidence="1">Uncharacterized protein</fullName>
    </submittedName>
</protein>
<organism evidence="1 2">
    <name type="scientific">Mycobacterium phage Onyinye</name>
    <dbReference type="NCBI Taxonomy" id="2686235"/>
    <lineage>
        <taxon>Viruses</taxon>
        <taxon>Duplodnaviria</taxon>
        <taxon>Heunggongvirae</taxon>
        <taxon>Uroviricota</taxon>
        <taxon>Caudoviricetes</taxon>
        <taxon>Onyinyevirus</taxon>
        <taxon>Onyinyevirus onyinye</taxon>
    </lineage>
</organism>
<gene>
    <name evidence="1" type="primary">70</name>
    <name evidence="1" type="ORF">SEA_ONYINYE_70</name>
</gene>
<dbReference type="GeneID" id="77924866"/>
<dbReference type="KEGG" id="vg:77924866"/>
<name>A0A6B9LFC7_9CAUD</name>
<dbReference type="RefSeq" id="YP_010649319.1">
    <property type="nucleotide sequence ID" value="NC_070765.1"/>
</dbReference>
<proteinExistence type="predicted"/>
<dbReference type="EMBL" id="MN813687">
    <property type="protein sequence ID" value="QHB37475.1"/>
    <property type="molecule type" value="Genomic_DNA"/>
</dbReference>
<dbReference type="Proteomes" id="UP000463915">
    <property type="component" value="Segment"/>
</dbReference>
<evidence type="ECO:0000313" key="1">
    <source>
        <dbReference type="EMBL" id="QHB37475.1"/>
    </source>
</evidence>
<accession>A0A6B9LFC7</accession>
<reference evidence="1 2" key="1">
    <citation type="submission" date="2019-12" db="EMBL/GenBank/DDBJ databases">
        <authorList>
            <person name="Ayuk M.A."/>
            <person name="Robinson C.J."/>
            <person name="Anderson W.A."/>
            <person name="Ullah H."/>
            <person name="Gugssa A."/>
            <person name="Somiranjan G."/>
            <person name="Allen A."/>
            <person name="Lourds M.F."/>
            <person name="Quagraine B.K."/>
            <person name="Smith M."/>
            <person name="Moore M."/>
            <person name="Oliver J."/>
            <person name="Irabor E."/>
            <person name="Roy S.D."/>
            <person name="Bassey G."/>
            <person name="Louis B.N."/>
            <person name="Adu D."/>
            <person name="Akhimien C.E."/>
            <person name="Annor K."/>
            <person name="Archibald A."/>
            <person name="Ashagre K.C."/>
            <person name="Baity M.R."/>
            <person name="Barnes K.J."/>
            <person name="Barrios L.E."/>
            <person name="Black A.C."/>
            <person name="Bowen'Kauth M.S."/>
            <person name="Bowman K.N."/>
            <person name="Breaux D.L."/>
            <person name="Brooks J.A."/>
            <person name="Bwayili H.A."/>
            <person name="Caine T."/>
            <person name="Williams A.Y."/>
            <person name="Norris L.J."/>
            <person name="Nwozo E.O."/>
            <person name="Prosper P.L."/>
            <person name="Rankin N.A."/>
            <person name="Richardson K.M."/>
            <person name="Robinson D.M."/>
            <person name="Salters D.J."/>
            <person name="Savage M.A."/>
            <person name="Solomon S.M."/>
            <person name="Williams L.R."/>
            <person name="Curtis N."/>
            <person name="Garlena R.A."/>
            <person name="Russell D.A."/>
            <person name="Pope W.H."/>
            <person name="Jacobs-Sera D."/>
            <person name="Hatfull G.F."/>
        </authorList>
    </citation>
    <scope>NUCLEOTIDE SEQUENCE [LARGE SCALE GENOMIC DNA]</scope>
</reference>
<evidence type="ECO:0000313" key="2">
    <source>
        <dbReference type="Proteomes" id="UP000463915"/>
    </source>
</evidence>
<sequence>MKATLNGVEVEGTPEELATLIRTYSEPTAPQSVSSRLTPKQAEVYHALQQFSNGAHYSLVAEATGLEAGVVNSRLNDIVKSYSDKLIQRIGSGVFKVVG</sequence>